<dbReference type="Proteomes" id="UP000067243">
    <property type="component" value="Chromosome"/>
</dbReference>
<dbReference type="GO" id="GO:0004735">
    <property type="term" value="F:pyrroline-5-carboxylate reductase activity"/>
    <property type="evidence" value="ECO:0007669"/>
    <property type="project" value="InterPro"/>
</dbReference>
<name>A0A0K1P6S4_9MOLU</name>
<dbReference type="Pfam" id="PF14748">
    <property type="entry name" value="P5CR_dimer"/>
    <property type="match status" value="1"/>
</dbReference>
<evidence type="ECO:0000313" key="7">
    <source>
        <dbReference type="EMBL" id="AKU80006.1"/>
    </source>
</evidence>
<evidence type="ECO:0000313" key="8">
    <source>
        <dbReference type="Proteomes" id="UP000067243"/>
    </source>
</evidence>
<evidence type="ECO:0000256" key="3">
    <source>
        <dbReference type="ARBA" id="ARBA00023002"/>
    </source>
</evidence>
<sequence length="259" mass="29382">MKNVLIIGVGHMGEAILSSLTQNKDLSITILNRNIEKSLSLSKKYNCNYIEDKLEINENKYEYIFLCIRPNQIDHFFNNFIIKDLNDKLIISVLNAYSINDLKLKFGDNSNILRTMPNMNAKINMSTTAYVKYGKNNSLINQGINILKYFGKVYEINENQFSSFVALTGSAPAFIYSFIKSFKDFAKSNDYQINQSNEFIKETIIASTTQALSSEENIDDLISKITVPGGPTEAGIEELLNNNFNNILIKCFEKTKTKA</sequence>
<dbReference type="OrthoDB" id="9805754at2"/>
<reference evidence="7 8" key="1">
    <citation type="journal article" date="2015" name="Genome Announc.">
        <title>Complete Genome Sequence of Spiroplasma turonicum Strain Tab4cT, a Parasite of a Horse Fly, Haematopota sp. (Diptera: Tabanidae).</title>
        <authorList>
            <person name="Davis R.E."/>
            <person name="Shao J."/>
            <person name="Zhao Y."/>
            <person name="Gasparich G.E."/>
            <person name="Gaynor B.J."/>
            <person name="Donofrio N."/>
        </authorList>
    </citation>
    <scope>NUCLEOTIDE SEQUENCE [LARGE SCALE GENOMIC DNA]</scope>
    <source>
        <strain evidence="7 8">Tab4c</strain>
    </source>
</reference>
<dbReference type="Gene3D" id="3.40.50.720">
    <property type="entry name" value="NAD(P)-binding Rossmann-like Domain"/>
    <property type="match status" value="1"/>
</dbReference>
<dbReference type="InterPro" id="IPR008927">
    <property type="entry name" value="6-PGluconate_DH-like_C_sf"/>
</dbReference>
<evidence type="ECO:0000256" key="2">
    <source>
        <dbReference type="ARBA" id="ARBA00022857"/>
    </source>
</evidence>
<dbReference type="PATRIC" id="fig|216946.3.peg.789"/>
<dbReference type="InterPro" id="IPR000304">
    <property type="entry name" value="Pyrroline-COOH_reductase"/>
</dbReference>
<dbReference type="KEGG" id="stur:STURON_00760"/>
<comment type="similarity">
    <text evidence="1">Belongs to the pyrroline-5-carboxylate reductase family.</text>
</comment>
<dbReference type="InterPro" id="IPR028939">
    <property type="entry name" value="P5C_Rdtase_cat_N"/>
</dbReference>
<feature type="domain" description="Pyrroline-5-carboxylate reductase dimerisation" evidence="6">
    <location>
        <begin position="158"/>
        <end position="258"/>
    </location>
</feature>
<dbReference type="PANTHER" id="PTHR11645">
    <property type="entry name" value="PYRROLINE-5-CARBOXYLATE REDUCTASE"/>
    <property type="match status" value="1"/>
</dbReference>
<dbReference type="GO" id="GO:0055129">
    <property type="term" value="P:L-proline biosynthetic process"/>
    <property type="evidence" value="ECO:0007669"/>
    <property type="project" value="TreeGrafter"/>
</dbReference>
<feature type="domain" description="Pyrroline-5-carboxylate reductase catalytic N-terminal" evidence="5">
    <location>
        <begin position="4"/>
        <end position="95"/>
    </location>
</feature>
<dbReference type="Gene3D" id="1.10.3730.10">
    <property type="entry name" value="ProC C-terminal domain-like"/>
    <property type="match status" value="1"/>
</dbReference>
<dbReference type="InterPro" id="IPR036291">
    <property type="entry name" value="NAD(P)-bd_dom_sf"/>
</dbReference>
<keyword evidence="3" id="KW-0560">Oxidoreductase</keyword>
<evidence type="ECO:0000259" key="6">
    <source>
        <dbReference type="Pfam" id="PF14748"/>
    </source>
</evidence>
<dbReference type="PIRSF" id="PIRSF000193">
    <property type="entry name" value="Pyrrol-5-carb_rd"/>
    <property type="match status" value="1"/>
</dbReference>
<protein>
    <submittedName>
        <fullName evidence="7">Pyrroline-5-carboxylate reductase</fullName>
    </submittedName>
</protein>
<proteinExistence type="inferred from homology"/>
<dbReference type="SUPFAM" id="SSF51735">
    <property type="entry name" value="NAD(P)-binding Rossmann-fold domains"/>
    <property type="match status" value="1"/>
</dbReference>
<evidence type="ECO:0000256" key="4">
    <source>
        <dbReference type="PIRSR" id="PIRSR000193-1"/>
    </source>
</evidence>
<accession>A0A0K1P6S4</accession>
<dbReference type="EMBL" id="CP012328">
    <property type="protein sequence ID" value="AKU80006.1"/>
    <property type="molecule type" value="Genomic_DNA"/>
</dbReference>
<organism evidence="7 8">
    <name type="scientific">Spiroplasma turonicum</name>
    <dbReference type="NCBI Taxonomy" id="216946"/>
    <lineage>
        <taxon>Bacteria</taxon>
        <taxon>Bacillati</taxon>
        <taxon>Mycoplasmatota</taxon>
        <taxon>Mollicutes</taxon>
        <taxon>Entomoplasmatales</taxon>
        <taxon>Spiroplasmataceae</taxon>
        <taxon>Spiroplasma</taxon>
    </lineage>
</organism>
<dbReference type="AlphaFoldDB" id="A0A0K1P6S4"/>
<feature type="binding site" evidence="4">
    <location>
        <begin position="7"/>
        <end position="12"/>
    </location>
    <ligand>
        <name>NADP(+)</name>
        <dbReference type="ChEBI" id="CHEBI:58349"/>
    </ligand>
</feature>
<dbReference type="STRING" id="216946.STURO_v1c07570"/>
<evidence type="ECO:0000256" key="1">
    <source>
        <dbReference type="ARBA" id="ARBA00005525"/>
    </source>
</evidence>
<evidence type="ECO:0000259" key="5">
    <source>
        <dbReference type="Pfam" id="PF03807"/>
    </source>
</evidence>
<dbReference type="RefSeq" id="WP_075048585.1">
    <property type="nucleotide sequence ID" value="NZ_CP012328.1"/>
</dbReference>
<keyword evidence="8" id="KW-1185">Reference proteome</keyword>
<dbReference type="SUPFAM" id="SSF48179">
    <property type="entry name" value="6-phosphogluconate dehydrogenase C-terminal domain-like"/>
    <property type="match status" value="1"/>
</dbReference>
<dbReference type="Pfam" id="PF03807">
    <property type="entry name" value="F420_oxidored"/>
    <property type="match status" value="1"/>
</dbReference>
<dbReference type="PANTHER" id="PTHR11645:SF0">
    <property type="entry name" value="PYRROLINE-5-CARBOXYLATE REDUCTASE 3"/>
    <property type="match status" value="1"/>
</dbReference>
<keyword evidence="2 4" id="KW-0521">NADP</keyword>
<gene>
    <name evidence="7" type="ORF">STURON_00760</name>
</gene>
<dbReference type="InterPro" id="IPR029036">
    <property type="entry name" value="P5CR_dimer"/>
</dbReference>